<reference evidence="5" key="1">
    <citation type="submission" date="2016-10" db="EMBL/GenBank/DDBJ databases">
        <authorList>
            <person name="Varghese N."/>
            <person name="Submissions S."/>
        </authorList>
    </citation>
    <scope>NUCLEOTIDE SEQUENCE [LARGE SCALE GENOMIC DNA]</scope>
    <source>
        <strain evidence="5">UNC267MFSha1.1M11</strain>
    </source>
</reference>
<sequence length="188" mass="20110">MDTKSLLVAAALQVLEQQGEAGFSTRSVCAIADVTAPTLYHHFGSADGLLSAAITEAFAQFLTSKKAEALSTDPVMALRQGWDNYVRFAAERPRLYAAMVVRVLQGATIPAADAGRALLVERIAAIDADGRLAMEVEAAADLIWSSAHAASTLYVMARERQPDPVVITTLRERAVHSICTPDESEKPA</sequence>
<feature type="DNA-binding region" description="H-T-H motif" evidence="2">
    <location>
        <begin position="24"/>
        <end position="43"/>
    </location>
</feature>
<evidence type="ECO:0000313" key="4">
    <source>
        <dbReference type="EMBL" id="SCX24482.1"/>
    </source>
</evidence>
<dbReference type="InterPro" id="IPR001647">
    <property type="entry name" value="HTH_TetR"/>
</dbReference>
<dbReference type="EMBL" id="FMUB01000007">
    <property type="protein sequence ID" value="SCX24482.1"/>
    <property type="molecule type" value="Genomic_DNA"/>
</dbReference>
<feature type="domain" description="HTH tetR-type" evidence="3">
    <location>
        <begin position="1"/>
        <end position="61"/>
    </location>
</feature>
<dbReference type="SUPFAM" id="SSF46689">
    <property type="entry name" value="Homeodomain-like"/>
    <property type="match status" value="1"/>
</dbReference>
<evidence type="ECO:0000259" key="3">
    <source>
        <dbReference type="PROSITE" id="PS50977"/>
    </source>
</evidence>
<dbReference type="GO" id="GO:0000976">
    <property type="term" value="F:transcription cis-regulatory region binding"/>
    <property type="evidence" value="ECO:0007669"/>
    <property type="project" value="TreeGrafter"/>
</dbReference>
<evidence type="ECO:0000313" key="5">
    <source>
        <dbReference type="Proteomes" id="UP000199707"/>
    </source>
</evidence>
<dbReference type="PROSITE" id="PS50977">
    <property type="entry name" value="HTH_TETR_2"/>
    <property type="match status" value="1"/>
</dbReference>
<dbReference type="Gene3D" id="1.10.357.10">
    <property type="entry name" value="Tetracycline Repressor, domain 2"/>
    <property type="match status" value="1"/>
</dbReference>
<dbReference type="RefSeq" id="WP_090359448.1">
    <property type="nucleotide sequence ID" value="NZ_FMUB01000007.1"/>
</dbReference>
<dbReference type="PANTHER" id="PTHR30055">
    <property type="entry name" value="HTH-TYPE TRANSCRIPTIONAL REGULATOR RUTR"/>
    <property type="match status" value="1"/>
</dbReference>
<proteinExistence type="predicted"/>
<evidence type="ECO:0000256" key="1">
    <source>
        <dbReference type="ARBA" id="ARBA00023125"/>
    </source>
</evidence>
<accession>A0A1G4WLF5</accession>
<name>A0A1G4WLF5_9MYCO</name>
<protein>
    <submittedName>
        <fullName evidence="4">Transcriptional regulator, TetR family</fullName>
    </submittedName>
</protein>
<dbReference type="Pfam" id="PF00440">
    <property type="entry name" value="TetR_N"/>
    <property type="match status" value="1"/>
</dbReference>
<dbReference type="Proteomes" id="UP000199707">
    <property type="component" value="Unassembled WGS sequence"/>
</dbReference>
<dbReference type="GO" id="GO:0003700">
    <property type="term" value="F:DNA-binding transcription factor activity"/>
    <property type="evidence" value="ECO:0007669"/>
    <property type="project" value="TreeGrafter"/>
</dbReference>
<dbReference type="AlphaFoldDB" id="A0A1G4WLF5"/>
<dbReference type="InterPro" id="IPR036271">
    <property type="entry name" value="Tet_transcr_reg_TetR-rel_C_sf"/>
</dbReference>
<gene>
    <name evidence="4" type="ORF">SAMN02799620_03698</name>
</gene>
<dbReference type="SUPFAM" id="SSF48498">
    <property type="entry name" value="Tetracyclin repressor-like, C-terminal domain"/>
    <property type="match status" value="1"/>
</dbReference>
<dbReference type="STRING" id="1502745.SAMN02799620_03698"/>
<organism evidence="4 5">
    <name type="scientific">Mycolicibacterium fluoranthenivorans</name>
    <dbReference type="NCBI Taxonomy" id="258505"/>
    <lineage>
        <taxon>Bacteria</taxon>
        <taxon>Bacillati</taxon>
        <taxon>Actinomycetota</taxon>
        <taxon>Actinomycetes</taxon>
        <taxon>Mycobacteriales</taxon>
        <taxon>Mycobacteriaceae</taxon>
        <taxon>Mycolicibacterium</taxon>
    </lineage>
</organism>
<keyword evidence="1 2" id="KW-0238">DNA-binding</keyword>
<dbReference type="PANTHER" id="PTHR30055:SF220">
    <property type="entry name" value="TETR-FAMILY REGULATORY PROTEIN"/>
    <property type="match status" value="1"/>
</dbReference>
<evidence type="ECO:0000256" key="2">
    <source>
        <dbReference type="PROSITE-ProRule" id="PRU00335"/>
    </source>
</evidence>
<dbReference type="InterPro" id="IPR050109">
    <property type="entry name" value="HTH-type_TetR-like_transc_reg"/>
</dbReference>
<dbReference type="PRINTS" id="PR00455">
    <property type="entry name" value="HTHTETR"/>
</dbReference>
<dbReference type="InterPro" id="IPR009057">
    <property type="entry name" value="Homeodomain-like_sf"/>
</dbReference>